<dbReference type="STRING" id="1236220.SAMN04488112_1196"/>
<dbReference type="AlphaFoldDB" id="A0A1G6Q135"/>
<dbReference type="RefSeq" id="WP_091572002.1">
    <property type="nucleotide sequence ID" value="NZ_FMZA01000019.1"/>
</dbReference>
<dbReference type="Proteomes" id="UP000199387">
    <property type="component" value="Unassembled WGS sequence"/>
</dbReference>
<dbReference type="EMBL" id="FMZA01000019">
    <property type="protein sequence ID" value="SDC85496.1"/>
    <property type="molecule type" value="Genomic_DNA"/>
</dbReference>
<dbReference type="Pfam" id="PF06153">
    <property type="entry name" value="CdAMP_rec"/>
    <property type="match status" value="1"/>
</dbReference>
<dbReference type="InterPro" id="IPR011322">
    <property type="entry name" value="N-reg_PII-like_a/b"/>
</dbReference>
<name>A0A1G6Q135_9BACL</name>
<gene>
    <name evidence="1" type="ORF">SAMN04488112_1196</name>
</gene>
<protein>
    <submittedName>
        <fullName evidence="1">Uncharacterized protein YaaQ</fullName>
    </submittedName>
</protein>
<organism evidence="1 2">
    <name type="scientific">Melghirimyces thermohalophilus</name>
    <dbReference type="NCBI Taxonomy" id="1236220"/>
    <lineage>
        <taxon>Bacteria</taxon>
        <taxon>Bacillati</taxon>
        <taxon>Bacillota</taxon>
        <taxon>Bacilli</taxon>
        <taxon>Bacillales</taxon>
        <taxon>Thermoactinomycetaceae</taxon>
        <taxon>Melghirimyces</taxon>
    </lineage>
</organism>
<dbReference type="PANTHER" id="PTHR38456:SF1">
    <property type="entry name" value="CYCLIC DI-AMP RECEPTOR A"/>
    <property type="match status" value="1"/>
</dbReference>
<proteinExistence type="predicted"/>
<dbReference type="OrthoDB" id="9794275at2"/>
<dbReference type="Gene3D" id="3.30.70.120">
    <property type="match status" value="1"/>
</dbReference>
<evidence type="ECO:0000313" key="1">
    <source>
        <dbReference type="EMBL" id="SDC85496.1"/>
    </source>
</evidence>
<dbReference type="InterPro" id="IPR015867">
    <property type="entry name" value="N-reg_PII/ATP_PRibTrfase_C"/>
</dbReference>
<dbReference type="PANTHER" id="PTHR38456">
    <property type="entry name" value="CYCLIC DI-AMP RECEPTOR A"/>
    <property type="match status" value="1"/>
</dbReference>
<accession>A0A1G6Q135</accession>
<dbReference type="InterPro" id="IPR010375">
    <property type="entry name" value="CdAMP_rec"/>
</dbReference>
<sequence length="110" mass="12069">MKKLVIAVVQDKDSSRLSDALVKQNLRATKLASTGSFLKSGNTTFMIGVEEDRVDSVLKLIQDNCRSRKQIMSPITSMGTNAEGYVPYPVEVEVGGATVFVLPVDQFLQF</sequence>
<reference evidence="1 2" key="1">
    <citation type="submission" date="2016-10" db="EMBL/GenBank/DDBJ databases">
        <authorList>
            <person name="de Groot N.N."/>
        </authorList>
    </citation>
    <scope>NUCLEOTIDE SEQUENCE [LARGE SCALE GENOMIC DNA]</scope>
    <source>
        <strain evidence="1 2">DSM 45514</strain>
    </source>
</reference>
<evidence type="ECO:0000313" key="2">
    <source>
        <dbReference type="Proteomes" id="UP000199387"/>
    </source>
</evidence>
<dbReference type="SUPFAM" id="SSF54913">
    <property type="entry name" value="GlnB-like"/>
    <property type="match status" value="1"/>
</dbReference>
<keyword evidence="2" id="KW-1185">Reference proteome</keyword>